<dbReference type="SMART" id="SM00326">
    <property type="entry name" value="SH3"/>
    <property type="match status" value="1"/>
</dbReference>
<dbReference type="AlphaFoldDB" id="A0A0V1JPC7"/>
<dbReference type="PRINTS" id="PR00452">
    <property type="entry name" value="SH3DOMAIN"/>
</dbReference>
<accession>A0A0V1JPC7</accession>
<dbReference type="GO" id="GO:0005737">
    <property type="term" value="C:cytoplasm"/>
    <property type="evidence" value="ECO:0007669"/>
    <property type="project" value="TreeGrafter"/>
</dbReference>
<evidence type="ECO:0000313" key="5">
    <source>
        <dbReference type="EMBL" id="KRZ36833.1"/>
    </source>
</evidence>
<dbReference type="SUPFAM" id="SSF50044">
    <property type="entry name" value="SH3-domain"/>
    <property type="match status" value="1"/>
</dbReference>
<dbReference type="Pfam" id="PF00018">
    <property type="entry name" value="SH3_1"/>
    <property type="match status" value="1"/>
</dbReference>
<dbReference type="InterPro" id="IPR035899">
    <property type="entry name" value="DBL_dom_sf"/>
</dbReference>
<protein>
    <submittedName>
        <fullName evidence="5">Rho guanine nucleotide exchange factor 7</fullName>
    </submittedName>
</protein>
<dbReference type="Proteomes" id="UP000054826">
    <property type="component" value="Unassembled WGS sequence"/>
</dbReference>
<evidence type="ECO:0000259" key="3">
    <source>
        <dbReference type="PROSITE" id="PS50002"/>
    </source>
</evidence>
<dbReference type="PANTHER" id="PTHR46026:SF1">
    <property type="entry name" value="RHO-TYPE GUANINE NUCLEOTIDE EXCHANGE FACTOR, ISOFORM F"/>
    <property type="match status" value="1"/>
</dbReference>
<feature type="domain" description="DH" evidence="4">
    <location>
        <begin position="109"/>
        <end position="282"/>
    </location>
</feature>
<evidence type="ECO:0000256" key="2">
    <source>
        <dbReference type="PROSITE-ProRule" id="PRU00192"/>
    </source>
</evidence>
<name>A0A0V1JPC7_TRIPS</name>
<dbReference type="CDD" id="cd11877">
    <property type="entry name" value="SH3_PIX"/>
    <property type="match status" value="1"/>
</dbReference>
<dbReference type="EMBL" id="JYDV01000066">
    <property type="protein sequence ID" value="KRZ36833.1"/>
    <property type="molecule type" value="Genomic_DNA"/>
</dbReference>
<dbReference type="PANTHER" id="PTHR46026">
    <property type="entry name" value="RHO-TYPE GUANINE NUCLEOTIDE EXCHANGE FACTOR, ISOFORM F"/>
    <property type="match status" value="1"/>
</dbReference>
<organism evidence="5 6">
    <name type="scientific">Trichinella pseudospiralis</name>
    <name type="common">Parasitic roundworm</name>
    <dbReference type="NCBI Taxonomy" id="6337"/>
    <lineage>
        <taxon>Eukaryota</taxon>
        <taxon>Metazoa</taxon>
        <taxon>Ecdysozoa</taxon>
        <taxon>Nematoda</taxon>
        <taxon>Enoplea</taxon>
        <taxon>Dorylaimia</taxon>
        <taxon>Trichinellida</taxon>
        <taxon>Trichinellidae</taxon>
        <taxon>Trichinella</taxon>
    </lineage>
</organism>
<dbReference type="Gene3D" id="2.30.30.40">
    <property type="entry name" value="SH3 Domains"/>
    <property type="match status" value="1"/>
</dbReference>
<dbReference type="PROSITE" id="PS50010">
    <property type="entry name" value="DH_2"/>
    <property type="match status" value="1"/>
</dbReference>
<keyword evidence="1 2" id="KW-0728">SH3 domain</keyword>
<dbReference type="InterPro" id="IPR001452">
    <property type="entry name" value="SH3_domain"/>
</dbReference>
<dbReference type="SUPFAM" id="SSF50729">
    <property type="entry name" value="PH domain-like"/>
    <property type="match status" value="1"/>
</dbReference>
<dbReference type="PROSITE" id="PS50002">
    <property type="entry name" value="SH3"/>
    <property type="match status" value="1"/>
</dbReference>
<feature type="domain" description="SH3" evidence="3">
    <location>
        <begin position="24"/>
        <end position="83"/>
    </location>
</feature>
<dbReference type="InterPro" id="IPR036028">
    <property type="entry name" value="SH3-like_dom_sf"/>
</dbReference>
<dbReference type="Gene3D" id="2.30.29.30">
    <property type="entry name" value="Pleckstrin-homology domain (PH domain)/Phosphotyrosine-binding domain (PTB)"/>
    <property type="match status" value="1"/>
</dbReference>
<dbReference type="SMART" id="SM00325">
    <property type="entry name" value="RhoGEF"/>
    <property type="match status" value="1"/>
</dbReference>
<dbReference type="SUPFAM" id="SSF48065">
    <property type="entry name" value="DBL homology domain (DH-domain)"/>
    <property type="match status" value="1"/>
</dbReference>
<comment type="caution">
    <text evidence="5">The sequence shown here is derived from an EMBL/GenBank/DDBJ whole genome shotgun (WGS) entry which is preliminary data.</text>
</comment>
<evidence type="ECO:0000256" key="1">
    <source>
        <dbReference type="ARBA" id="ARBA00022443"/>
    </source>
</evidence>
<evidence type="ECO:0000259" key="4">
    <source>
        <dbReference type="PROSITE" id="PS50010"/>
    </source>
</evidence>
<dbReference type="InterPro" id="IPR011993">
    <property type="entry name" value="PH-like_dom_sf"/>
</dbReference>
<gene>
    <name evidence="5" type="primary">Arhgef7</name>
    <name evidence="5" type="ORF">T4C_7190</name>
</gene>
<sequence length="614" mass="69717">MIGKRQNIPIYSRCKKMTLETDVTQVIVVRAKHNFNGRNNDELCFKKGDVIVVTQILDEGWWEGTLNDKTGWFPSNYVTVEKQESIQQNRIFVDNAVDSNRAQESRHVFRDMVLRNMLENEEKHLNELVSFLTEYINPLKASSILSKEEFVSLIGNIREIIQFQSDFYNDLLEESRFECCIGKFLRSAQTLKQLLASYCKNHPMAVNVIDKHRTSLTQFMQNRGANDLLLVSRLSQPFRHLDSYTVALLELERNLEDNHPDRGDTQRAVSVYRDVALSCAEIRKQKEIELDLLTCTIADWEGEPMHMLGDFISAVTAYSAFGKSWEGDCCLVLFPQVLLVLQVSPELNGYTYKVNADPGRHMIEIRSKLDDKTVLSFTMSNPDDLSKWLDRFETLVNDGGDDVLISPIVPSSYVNVEEEVSPLMKPKLSNMPSPGHAELFRKPVDPGKSLPPKQYSGYCLRPLPTQLRTGGPAAKDTEIKLRKKGSAAPAAAEVVYDSDEIELLKVVEMFCGGDSLKPMLESKSVKNPGILIAEDEKIFFEEFVGDELVVHEKTLVDTVYALKDQVRILSEIVNDLTKTAQSEQSARRRTDELMCQLMNERTSNSSTLSNYTKD</sequence>
<dbReference type="InterPro" id="IPR032409">
    <property type="entry name" value="GEF6/7_CC"/>
</dbReference>
<reference evidence="5 6" key="1">
    <citation type="submission" date="2015-01" db="EMBL/GenBank/DDBJ databases">
        <title>Evolution of Trichinella species and genotypes.</title>
        <authorList>
            <person name="Korhonen P.K."/>
            <person name="Edoardo P."/>
            <person name="Giuseppe L.R."/>
            <person name="Gasser R.B."/>
        </authorList>
    </citation>
    <scope>NUCLEOTIDE SEQUENCE [LARGE SCALE GENOMIC DNA]</scope>
    <source>
        <strain evidence="5">ISS176</strain>
    </source>
</reference>
<dbReference type="Gene3D" id="1.20.900.10">
    <property type="entry name" value="Dbl homology (DH) domain"/>
    <property type="match status" value="1"/>
</dbReference>
<dbReference type="Pfam" id="PF16523">
    <property type="entry name" value="betaPIX_CC"/>
    <property type="match status" value="1"/>
</dbReference>
<evidence type="ECO:0000313" key="6">
    <source>
        <dbReference type="Proteomes" id="UP000054826"/>
    </source>
</evidence>
<dbReference type="GO" id="GO:0005085">
    <property type="term" value="F:guanyl-nucleotide exchange factor activity"/>
    <property type="evidence" value="ECO:0007669"/>
    <property type="project" value="InterPro"/>
</dbReference>
<dbReference type="InterPro" id="IPR000219">
    <property type="entry name" value="DH_dom"/>
</dbReference>
<dbReference type="CDD" id="cd00160">
    <property type="entry name" value="RhoGEF"/>
    <property type="match status" value="1"/>
</dbReference>
<dbReference type="Gene3D" id="1.20.5.390">
    <property type="entry name" value="L1 transposable element, trimerization domain"/>
    <property type="match status" value="1"/>
</dbReference>
<proteinExistence type="predicted"/>
<dbReference type="Pfam" id="PF00621">
    <property type="entry name" value="RhoGEF"/>
    <property type="match status" value="1"/>
</dbReference>